<dbReference type="EMBL" id="KQ993804">
    <property type="protein sequence ID" value="KZV48867.1"/>
    <property type="molecule type" value="Genomic_DNA"/>
</dbReference>
<evidence type="ECO:0000256" key="2">
    <source>
        <dbReference type="SAM" id="MobiDB-lite"/>
    </source>
</evidence>
<gene>
    <name evidence="3" type="ORF">F511_16674</name>
</gene>
<dbReference type="Proteomes" id="UP000250235">
    <property type="component" value="Unassembled WGS sequence"/>
</dbReference>
<accession>A0A2Z7CSF2</accession>
<name>A0A2Z7CSF2_9LAMI</name>
<feature type="coiled-coil region" evidence="1">
    <location>
        <begin position="3"/>
        <end position="30"/>
    </location>
</feature>
<proteinExistence type="predicted"/>
<organism evidence="3 4">
    <name type="scientific">Dorcoceras hygrometricum</name>
    <dbReference type="NCBI Taxonomy" id="472368"/>
    <lineage>
        <taxon>Eukaryota</taxon>
        <taxon>Viridiplantae</taxon>
        <taxon>Streptophyta</taxon>
        <taxon>Embryophyta</taxon>
        <taxon>Tracheophyta</taxon>
        <taxon>Spermatophyta</taxon>
        <taxon>Magnoliopsida</taxon>
        <taxon>eudicotyledons</taxon>
        <taxon>Gunneridae</taxon>
        <taxon>Pentapetalae</taxon>
        <taxon>asterids</taxon>
        <taxon>lamiids</taxon>
        <taxon>Lamiales</taxon>
        <taxon>Gesneriaceae</taxon>
        <taxon>Didymocarpoideae</taxon>
        <taxon>Trichosporeae</taxon>
        <taxon>Loxocarpinae</taxon>
        <taxon>Dorcoceras</taxon>
    </lineage>
</organism>
<reference evidence="3 4" key="1">
    <citation type="journal article" date="2015" name="Proc. Natl. Acad. Sci. U.S.A.">
        <title>The resurrection genome of Boea hygrometrica: A blueprint for survival of dehydration.</title>
        <authorList>
            <person name="Xiao L."/>
            <person name="Yang G."/>
            <person name="Zhang L."/>
            <person name="Yang X."/>
            <person name="Zhao S."/>
            <person name="Ji Z."/>
            <person name="Zhou Q."/>
            <person name="Hu M."/>
            <person name="Wang Y."/>
            <person name="Chen M."/>
            <person name="Xu Y."/>
            <person name="Jin H."/>
            <person name="Xiao X."/>
            <person name="Hu G."/>
            <person name="Bao F."/>
            <person name="Hu Y."/>
            <person name="Wan P."/>
            <person name="Li L."/>
            <person name="Deng X."/>
            <person name="Kuang T."/>
            <person name="Xiang C."/>
            <person name="Zhu J.K."/>
            <person name="Oliver M.J."/>
            <person name="He Y."/>
        </authorList>
    </citation>
    <scope>NUCLEOTIDE SEQUENCE [LARGE SCALE GENOMIC DNA]</scope>
    <source>
        <strain evidence="4">cv. XS01</strain>
    </source>
</reference>
<evidence type="ECO:0000256" key="1">
    <source>
        <dbReference type="SAM" id="Coils"/>
    </source>
</evidence>
<keyword evidence="1" id="KW-0175">Coiled coil</keyword>
<evidence type="ECO:0000313" key="3">
    <source>
        <dbReference type="EMBL" id="KZV48867.1"/>
    </source>
</evidence>
<feature type="region of interest" description="Disordered" evidence="2">
    <location>
        <begin position="46"/>
        <end position="67"/>
    </location>
</feature>
<evidence type="ECO:0000313" key="4">
    <source>
        <dbReference type="Proteomes" id="UP000250235"/>
    </source>
</evidence>
<dbReference type="AlphaFoldDB" id="A0A2Z7CSF2"/>
<keyword evidence="4" id="KW-1185">Reference proteome</keyword>
<feature type="compositionally biased region" description="Basic and acidic residues" evidence="2">
    <location>
        <begin position="46"/>
        <end position="64"/>
    </location>
</feature>
<dbReference type="OrthoDB" id="25767at2759"/>
<protein>
    <submittedName>
        <fullName evidence="3">tRNA pseudouridine(38/39) synthase</fullName>
    </submittedName>
</protein>
<sequence>MENGSLQSQLESLQRRIQALEAENSKLSTRLSDCVCQKIVRGDNTHVLDNRHSNDDAERPKEDNNVVSNRLKGALQGCSTRSMHHLPNRYVALKVMYFGQR</sequence>